<feature type="transmembrane region" description="Helical" evidence="1">
    <location>
        <begin position="16"/>
        <end position="34"/>
    </location>
</feature>
<dbReference type="EMBL" id="LS483361">
    <property type="protein sequence ID" value="SQF67537.1"/>
    <property type="molecule type" value="Genomic_DNA"/>
</dbReference>
<sequence>MLSKTLKLLSSTSKTPAAFLGGVAFGTLGLKLLASKEAKKSYAKAIAKGYKAKDAFDASLSGVKQHTDDVLAEAKDIYEAEKKEEHLALLDEE</sequence>
<proteinExistence type="predicted"/>
<accession>A0A9X8T0P4</accession>
<reference evidence="2 3" key="1">
    <citation type="submission" date="2018-06" db="EMBL/GenBank/DDBJ databases">
        <authorList>
            <consortium name="Pathogen Informatics"/>
            <person name="Doyle S."/>
        </authorList>
    </citation>
    <scope>NUCLEOTIDE SEQUENCE [LARGE SCALE GENOMIC DNA]</scope>
    <source>
        <strain evidence="2 3">NCTC6179</strain>
    </source>
</reference>
<name>A0A9X8T0P4_STREQ</name>
<evidence type="ECO:0000313" key="3">
    <source>
        <dbReference type="Proteomes" id="UP000249571"/>
    </source>
</evidence>
<dbReference type="RefSeq" id="WP_111717947.1">
    <property type="nucleotide sequence ID" value="NZ_JANCPS010000090.1"/>
</dbReference>
<evidence type="ECO:0000313" key="2">
    <source>
        <dbReference type="EMBL" id="SQF67537.1"/>
    </source>
</evidence>
<dbReference type="InterPro" id="IPR046092">
    <property type="entry name" value="DUF6110"/>
</dbReference>
<protein>
    <recommendedName>
        <fullName evidence="4">DUF1490 domain-containing protein</fullName>
    </recommendedName>
</protein>
<keyword evidence="1" id="KW-0472">Membrane</keyword>
<keyword evidence="1" id="KW-1133">Transmembrane helix</keyword>
<dbReference type="Pfam" id="PF19605">
    <property type="entry name" value="DUF6110"/>
    <property type="match status" value="1"/>
</dbReference>
<keyword evidence="1" id="KW-0812">Transmembrane</keyword>
<organism evidence="2 3">
    <name type="scientific">Streptococcus dysgalactiae subsp. equisimilis</name>
    <name type="common">Streptococcus equisimilis</name>
    <dbReference type="NCBI Taxonomy" id="119602"/>
    <lineage>
        <taxon>Bacteria</taxon>
        <taxon>Bacillati</taxon>
        <taxon>Bacillota</taxon>
        <taxon>Bacilli</taxon>
        <taxon>Lactobacillales</taxon>
        <taxon>Streptococcaceae</taxon>
        <taxon>Streptococcus</taxon>
    </lineage>
</organism>
<evidence type="ECO:0008006" key="4">
    <source>
        <dbReference type="Google" id="ProtNLM"/>
    </source>
</evidence>
<dbReference type="AlphaFoldDB" id="A0A9X8T0P4"/>
<gene>
    <name evidence="2" type="ORF">NCTC6179_01741</name>
</gene>
<evidence type="ECO:0000256" key="1">
    <source>
        <dbReference type="SAM" id="Phobius"/>
    </source>
</evidence>
<dbReference type="Proteomes" id="UP000249571">
    <property type="component" value="Chromosome 1"/>
</dbReference>